<dbReference type="SUPFAM" id="SSF110296">
    <property type="entry name" value="Oligoxyloglucan reducing end-specific cellobiohydrolase"/>
    <property type="match status" value="1"/>
</dbReference>
<sequence length="192" mass="20409">MVEVTTNGGKTWRRVDPQLRALVRLQAYGDHSVFAVGADAACRPAYTSTESPDRRWHSAPVVWDTWFSDPKDPARVHAPGGRTSRPCGDAVRAFSATSRAGAAVICGDGRVRVSTTGRTWRTIQSRSTAVALGSSDRGLLLAYPSASCQGVVVRKLRATTGGGSCAEELDAVAIAGHGTTTWAWVGDHMSVR</sequence>
<proteinExistence type="predicted"/>
<evidence type="ECO:0000313" key="1">
    <source>
        <dbReference type="EMBL" id="GAA3607257.1"/>
    </source>
</evidence>
<accession>A0ABP6ZGM8</accession>
<gene>
    <name evidence="1" type="ORF">GCM10022236_06340</name>
</gene>
<reference evidence="2" key="1">
    <citation type="journal article" date="2019" name="Int. J. Syst. Evol. Microbiol.">
        <title>The Global Catalogue of Microorganisms (GCM) 10K type strain sequencing project: providing services to taxonomists for standard genome sequencing and annotation.</title>
        <authorList>
            <consortium name="The Broad Institute Genomics Platform"/>
            <consortium name="The Broad Institute Genome Sequencing Center for Infectious Disease"/>
            <person name="Wu L."/>
            <person name="Ma J."/>
        </authorList>
    </citation>
    <scope>NUCLEOTIDE SEQUENCE [LARGE SCALE GENOMIC DNA]</scope>
    <source>
        <strain evidence="2">JCM 16929</strain>
    </source>
</reference>
<dbReference type="Proteomes" id="UP001501490">
    <property type="component" value="Unassembled WGS sequence"/>
</dbReference>
<comment type="caution">
    <text evidence="1">The sequence shown here is derived from an EMBL/GenBank/DDBJ whole genome shotgun (WGS) entry which is preliminary data.</text>
</comment>
<name>A0ABP6ZGM8_9ACTN</name>
<dbReference type="EMBL" id="BAABAB010000005">
    <property type="protein sequence ID" value="GAA3607257.1"/>
    <property type="molecule type" value="Genomic_DNA"/>
</dbReference>
<keyword evidence="2" id="KW-1185">Reference proteome</keyword>
<evidence type="ECO:0008006" key="3">
    <source>
        <dbReference type="Google" id="ProtNLM"/>
    </source>
</evidence>
<organism evidence="1 2">
    <name type="scientific">Microlunatus ginsengisoli</name>
    <dbReference type="NCBI Taxonomy" id="363863"/>
    <lineage>
        <taxon>Bacteria</taxon>
        <taxon>Bacillati</taxon>
        <taxon>Actinomycetota</taxon>
        <taxon>Actinomycetes</taxon>
        <taxon>Propionibacteriales</taxon>
        <taxon>Propionibacteriaceae</taxon>
        <taxon>Microlunatus</taxon>
    </lineage>
</organism>
<protein>
    <recommendedName>
        <fullName evidence="3">Exo-alpha-sialidase</fullName>
    </recommendedName>
</protein>
<evidence type="ECO:0000313" key="2">
    <source>
        <dbReference type="Proteomes" id="UP001501490"/>
    </source>
</evidence>